<reference evidence="10 11" key="1">
    <citation type="submission" date="2023-09" db="EMBL/GenBank/DDBJ databases">
        <title>Streptomyces sp. nov.: A antagonism against Alternaria gaisen Producing Streptochlin, Isolated from Tamarix root soil.</title>
        <authorList>
            <person name="Chen Y."/>
        </authorList>
    </citation>
    <scope>NUCLEOTIDE SEQUENCE [LARGE SCALE GENOMIC DNA]</scope>
    <source>
        <strain evidence="10 11">TRM76323</strain>
    </source>
</reference>
<dbReference type="EMBL" id="JAWCTQ010000030">
    <property type="protein sequence ID" value="MDT9684661.1"/>
    <property type="molecule type" value="Genomic_DNA"/>
</dbReference>
<dbReference type="InterPro" id="IPR011606">
    <property type="entry name" value="Brnchd-chn_aa_trnsp_permease"/>
</dbReference>
<dbReference type="PANTHER" id="PTHR34979">
    <property type="entry name" value="INNER MEMBRANE PROTEIN YGAZ"/>
    <property type="match status" value="1"/>
</dbReference>
<sequence>MRASPPPTERTDQQDPKGGAGEAVRLTVPVAMAYIPLGVAFGVLLTASGINWYWAPLSTLLIYAGSIEFLAVGFMVAGLPLYQVAFTSLIVNFRHIFYGLSFPIDRLRGRVQKVYGVFALTDETYGITTAGPGMHLTGRQITIVQVVSHVWWFLGALLGALLGQVIPESVKGFEFALTAMFLTLAVNAVRTSRSATLVLLALGAGVIGYLVDRYVVEESFLIVSLLLYVAVISGMYQKEKERAK</sequence>
<evidence type="ECO:0000256" key="5">
    <source>
        <dbReference type="ARBA" id="ARBA00022692"/>
    </source>
</evidence>
<dbReference type="Pfam" id="PF03591">
    <property type="entry name" value="AzlC"/>
    <property type="match status" value="1"/>
</dbReference>
<evidence type="ECO:0000313" key="11">
    <source>
        <dbReference type="Proteomes" id="UP001250181"/>
    </source>
</evidence>
<keyword evidence="5 9" id="KW-0812">Transmembrane</keyword>
<name>A0ABU3QPI8_9ACTN</name>
<keyword evidence="6 9" id="KW-1133">Transmembrane helix</keyword>
<evidence type="ECO:0000256" key="8">
    <source>
        <dbReference type="SAM" id="MobiDB-lite"/>
    </source>
</evidence>
<evidence type="ECO:0000313" key="10">
    <source>
        <dbReference type="EMBL" id="MDT9684661.1"/>
    </source>
</evidence>
<feature type="transmembrane region" description="Helical" evidence="9">
    <location>
        <begin position="220"/>
        <end position="236"/>
    </location>
</feature>
<evidence type="ECO:0000256" key="4">
    <source>
        <dbReference type="ARBA" id="ARBA00022475"/>
    </source>
</evidence>
<dbReference type="Proteomes" id="UP001250181">
    <property type="component" value="Unassembled WGS sequence"/>
</dbReference>
<protein>
    <submittedName>
        <fullName evidence="10">AzlC family ABC transporter permease</fullName>
    </submittedName>
</protein>
<feature type="transmembrane region" description="Helical" evidence="9">
    <location>
        <begin position="143"/>
        <end position="166"/>
    </location>
</feature>
<proteinExistence type="inferred from homology"/>
<feature type="transmembrane region" description="Helical" evidence="9">
    <location>
        <begin position="60"/>
        <end position="82"/>
    </location>
</feature>
<feature type="transmembrane region" description="Helical" evidence="9">
    <location>
        <begin position="33"/>
        <end position="54"/>
    </location>
</feature>
<keyword evidence="11" id="KW-1185">Reference proteome</keyword>
<keyword evidence="7 9" id="KW-0472">Membrane</keyword>
<feature type="region of interest" description="Disordered" evidence="8">
    <location>
        <begin position="1"/>
        <end position="20"/>
    </location>
</feature>
<accession>A0ABU3QPI8</accession>
<evidence type="ECO:0000256" key="9">
    <source>
        <dbReference type="SAM" id="Phobius"/>
    </source>
</evidence>
<feature type="transmembrane region" description="Helical" evidence="9">
    <location>
        <begin position="196"/>
        <end position="214"/>
    </location>
</feature>
<comment type="subcellular location">
    <subcellularLocation>
        <location evidence="1">Cell membrane</location>
        <topology evidence="1">Multi-pass membrane protein</topology>
    </subcellularLocation>
</comment>
<keyword evidence="3" id="KW-0813">Transport</keyword>
<evidence type="ECO:0000256" key="3">
    <source>
        <dbReference type="ARBA" id="ARBA00022448"/>
    </source>
</evidence>
<evidence type="ECO:0000256" key="2">
    <source>
        <dbReference type="ARBA" id="ARBA00010735"/>
    </source>
</evidence>
<dbReference type="RefSeq" id="WP_315879716.1">
    <property type="nucleotide sequence ID" value="NZ_JAWCTQ010000030.1"/>
</dbReference>
<keyword evidence="4" id="KW-1003">Cell membrane</keyword>
<comment type="similarity">
    <text evidence="2">Belongs to the AzlC family.</text>
</comment>
<evidence type="ECO:0000256" key="1">
    <source>
        <dbReference type="ARBA" id="ARBA00004651"/>
    </source>
</evidence>
<feature type="transmembrane region" description="Helical" evidence="9">
    <location>
        <begin position="172"/>
        <end position="189"/>
    </location>
</feature>
<evidence type="ECO:0000256" key="7">
    <source>
        <dbReference type="ARBA" id="ARBA00023136"/>
    </source>
</evidence>
<evidence type="ECO:0000256" key="6">
    <source>
        <dbReference type="ARBA" id="ARBA00022989"/>
    </source>
</evidence>
<comment type="caution">
    <text evidence="10">The sequence shown here is derived from an EMBL/GenBank/DDBJ whole genome shotgun (WGS) entry which is preliminary data.</text>
</comment>
<organism evidence="10 11">
    <name type="scientific">Streptomyces tamarix</name>
    <dbReference type="NCBI Taxonomy" id="3078565"/>
    <lineage>
        <taxon>Bacteria</taxon>
        <taxon>Bacillati</taxon>
        <taxon>Actinomycetota</taxon>
        <taxon>Actinomycetes</taxon>
        <taxon>Kitasatosporales</taxon>
        <taxon>Streptomycetaceae</taxon>
        <taxon>Streptomyces</taxon>
    </lineage>
</organism>
<dbReference type="PANTHER" id="PTHR34979:SF1">
    <property type="entry name" value="INNER MEMBRANE PROTEIN YGAZ"/>
    <property type="match status" value="1"/>
</dbReference>
<gene>
    <name evidence="10" type="ORF">RND61_21760</name>
</gene>